<dbReference type="GeneID" id="95985749"/>
<keyword evidence="1" id="KW-0378">Hydrolase</keyword>
<dbReference type="Pfam" id="PF00561">
    <property type="entry name" value="Abhydrolase_1"/>
    <property type="match status" value="1"/>
</dbReference>
<dbReference type="Proteomes" id="UP001565368">
    <property type="component" value="Unassembled WGS sequence"/>
</dbReference>
<feature type="domain" description="AB hydrolase-1" evidence="3">
    <location>
        <begin position="35"/>
        <end position="187"/>
    </location>
</feature>
<keyword evidence="5" id="KW-1185">Reference proteome</keyword>
<dbReference type="PRINTS" id="PR00412">
    <property type="entry name" value="EPOXHYDRLASE"/>
</dbReference>
<evidence type="ECO:0000313" key="4">
    <source>
        <dbReference type="EMBL" id="KAL1410687.1"/>
    </source>
</evidence>
<accession>A0ABR3Q852</accession>
<dbReference type="SUPFAM" id="SSF53474">
    <property type="entry name" value="alpha/beta-Hydrolases"/>
    <property type="match status" value="1"/>
</dbReference>
<reference evidence="4 5" key="1">
    <citation type="submission" date="2023-08" db="EMBL/GenBank/DDBJ databases">
        <title>Annotated Genome Sequence of Vanrija albida AlHP1.</title>
        <authorList>
            <person name="Herzog R."/>
        </authorList>
    </citation>
    <scope>NUCLEOTIDE SEQUENCE [LARGE SCALE GENOMIC DNA]</scope>
    <source>
        <strain evidence="4 5">AlHP1</strain>
    </source>
</reference>
<dbReference type="Gene3D" id="3.40.50.1820">
    <property type="entry name" value="alpha/beta hydrolase"/>
    <property type="match status" value="1"/>
</dbReference>
<name>A0ABR3Q852_9TREE</name>
<protein>
    <recommendedName>
        <fullName evidence="3">AB hydrolase-1 domain-containing protein</fullName>
    </recommendedName>
</protein>
<proteinExistence type="inferred from homology"/>
<dbReference type="RefSeq" id="XP_069210631.1">
    <property type="nucleotide sequence ID" value="XM_069353213.1"/>
</dbReference>
<dbReference type="InterPro" id="IPR000073">
    <property type="entry name" value="AB_hydrolase_1"/>
</dbReference>
<dbReference type="PANTHER" id="PTHR43329">
    <property type="entry name" value="EPOXIDE HYDROLASE"/>
    <property type="match status" value="1"/>
</dbReference>
<organism evidence="4 5">
    <name type="scientific">Vanrija albida</name>
    <dbReference type="NCBI Taxonomy" id="181172"/>
    <lineage>
        <taxon>Eukaryota</taxon>
        <taxon>Fungi</taxon>
        <taxon>Dikarya</taxon>
        <taxon>Basidiomycota</taxon>
        <taxon>Agaricomycotina</taxon>
        <taxon>Tremellomycetes</taxon>
        <taxon>Trichosporonales</taxon>
        <taxon>Trichosporonaceae</taxon>
        <taxon>Vanrija</taxon>
    </lineage>
</organism>
<dbReference type="EMBL" id="JBBXJM010000003">
    <property type="protein sequence ID" value="KAL1410687.1"/>
    <property type="molecule type" value="Genomic_DNA"/>
</dbReference>
<evidence type="ECO:0000313" key="5">
    <source>
        <dbReference type="Proteomes" id="UP001565368"/>
    </source>
</evidence>
<evidence type="ECO:0000256" key="1">
    <source>
        <dbReference type="ARBA" id="ARBA00022801"/>
    </source>
</evidence>
<evidence type="ECO:0000256" key="2">
    <source>
        <dbReference type="ARBA" id="ARBA00038334"/>
    </source>
</evidence>
<comment type="caution">
    <text evidence="4">The sequence shown here is derived from an EMBL/GenBank/DDBJ whole genome shotgun (WGS) entry which is preliminary data.</text>
</comment>
<evidence type="ECO:0000259" key="3">
    <source>
        <dbReference type="Pfam" id="PF00561"/>
    </source>
</evidence>
<comment type="similarity">
    <text evidence="2">Belongs to the AB hydrolase superfamily. Epoxide hydrolase family.</text>
</comment>
<gene>
    <name evidence="4" type="ORF">Q8F55_004706</name>
</gene>
<dbReference type="InterPro" id="IPR000639">
    <property type="entry name" value="Epox_hydrolase-like"/>
</dbReference>
<sequence>MVDFASFQRQAVSVQSPVVGTVDIATRSAGSGPGLLLLHGHPQTSHIWRFVAPRLAEHFTVVCADLRGYGASSKPRGSDTHVEYSKREMANDMIQVMKHYGFDRFDVLSHDRGARVAHRLGVDHPASVRRLVVLDIAPTLYMYEHTDMAFALAYWHWFFLPQPAPGPETVMMADPERFWDMLSGRSHFGIQWTAEDDKEYKTPYFTPEGTHAACEDYRAAATIDLEHDRASREAGDRLKLEALLVLWGARGVINRYDDPVGIWREQCDAGVEVSGGPTSSGHYIAEEVPEELWTRLDKFFSL</sequence>
<dbReference type="InterPro" id="IPR029058">
    <property type="entry name" value="AB_hydrolase_fold"/>
</dbReference>